<dbReference type="GO" id="GO:0046983">
    <property type="term" value="F:protein dimerization activity"/>
    <property type="evidence" value="ECO:0007669"/>
    <property type="project" value="InterPro"/>
</dbReference>
<dbReference type="InterPro" id="IPR036390">
    <property type="entry name" value="WH_DNA-bd_sf"/>
</dbReference>
<dbReference type="InterPro" id="IPR029063">
    <property type="entry name" value="SAM-dependent_MTases_sf"/>
</dbReference>
<evidence type="ECO:0000256" key="3">
    <source>
        <dbReference type="ARBA" id="ARBA00022691"/>
    </source>
</evidence>
<feature type="domain" description="O-methyltransferase C-terminal" evidence="4">
    <location>
        <begin position="139"/>
        <end position="326"/>
    </location>
</feature>
<keyword evidence="3" id="KW-0949">S-adenosyl-L-methionine</keyword>
<dbReference type="PROSITE" id="PS51683">
    <property type="entry name" value="SAM_OMT_II"/>
    <property type="match status" value="1"/>
</dbReference>
<dbReference type="EMBL" id="BHXC01000006">
    <property type="protein sequence ID" value="GCB88859.1"/>
    <property type="molecule type" value="Genomic_DNA"/>
</dbReference>
<name>A0A401QTX4_STRNR</name>
<keyword evidence="2 6" id="KW-0808">Transferase</keyword>
<dbReference type="RefSeq" id="WP_016574296.1">
    <property type="nucleotide sequence ID" value="NZ_BHXC01000006.1"/>
</dbReference>
<sequence>MKQPHQDAAPLLPTPLMQLATGFWSFKTYAGAIDVGLFNLLAGGRELTMEEVSGELGIADRPADLLLAGCASLGLLDKSGSRYRNSELSEEYLVEGRPYYFGGFVRYLDRREYPAWQSIVQALRTNRPLTWTPGTQESLFDTEDSETLQLFWDCMYSISTFTARALATAYDFTRHTRLLDVGGGAGAFPIELCRLFGNLSATVFELPHVCDLARQKITDAKLNETVDTVVGDFIRDPELPRGYDTIILSMILHDWDEQNGRALLRKCRTALPPDGAVLICELLLNDERTGPPAAALMGMNMLVETEGGKNYSAAEYHDWLLEAGFARVEVLPLNAAGANGVVVGHVS</sequence>
<dbReference type="CDD" id="cd02440">
    <property type="entry name" value="AdoMet_MTases"/>
    <property type="match status" value="1"/>
</dbReference>
<protein>
    <submittedName>
        <fullName evidence="6">Methyltransferase/methylase</fullName>
    </submittedName>
</protein>
<evidence type="ECO:0000313" key="7">
    <source>
        <dbReference type="Proteomes" id="UP000288351"/>
    </source>
</evidence>
<dbReference type="PANTHER" id="PTHR43712:SF2">
    <property type="entry name" value="O-METHYLTRANSFERASE CICE"/>
    <property type="match status" value="1"/>
</dbReference>
<dbReference type="SUPFAM" id="SSF46785">
    <property type="entry name" value="Winged helix' DNA-binding domain"/>
    <property type="match status" value="1"/>
</dbReference>
<proteinExistence type="predicted"/>
<feature type="domain" description="O-methyltransferase dimerisation" evidence="5">
    <location>
        <begin position="17"/>
        <end position="94"/>
    </location>
</feature>
<dbReference type="InterPro" id="IPR001077">
    <property type="entry name" value="COMT_C"/>
</dbReference>
<dbReference type="Proteomes" id="UP000288351">
    <property type="component" value="Unassembled WGS sequence"/>
</dbReference>
<organism evidence="6 7">
    <name type="scientific">Streptomyces noursei</name>
    <name type="common">Streptomyces albulus</name>
    <dbReference type="NCBI Taxonomy" id="1971"/>
    <lineage>
        <taxon>Bacteria</taxon>
        <taxon>Bacillati</taxon>
        <taxon>Actinomycetota</taxon>
        <taxon>Actinomycetes</taxon>
        <taxon>Kitasatosporales</taxon>
        <taxon>Streptomycetaceae</taxon>
        <taxon>Streptomyces</taxon>
    </lineage>
</organism>
<accession>A0A401QTX4</accession>
<evidence type="ECO:0000256" key="2">
    <source>
        <dbReference type="ARBA" id="ARBA00022679"/>
    </source>
</evidence>
<reference evidence="6 7" key="1">
    <citation type="journal article" date="2019" name="Microbiol. Resour. Announc.">
        <title>Draft Genome Sequence of the Most Traditional epsilon-Poly-l-Lysine Producer, Streptomyces albulus NBRC14147.</title>
        <authorList>
            <person name="Yamanaka K."/>
            <person name="Hamano Y."/>
        </authorList>
    </citation>
    <scope>NUCLEOTIDE SEQUENCE [LARGE SCALE GENOMIC DNA]</scope>
    <source>
        <strain evidence="6 7">NBRC 14147</strain>
    </source>
</reference>
<dbReference type="SUPFAM" id="SSF53335">
    <property type="entry name" value="S-adenosyl-L-methionine-dependent methyltransferases"/>
    <property type="match status" value="1"/>
</dbReference>
<evidence type="ECO:0000259" key="5">
    <source>
        <dbReference type="Pfam" id="PF08100"/>
    </source>
</evidence>
<dbReference type="PANTHER" id="PTHR43712">
    <property type="entry name" value="PUTATIVE (AFU_ORTHOLOGUE AFUA_4G14580)-RELATED"/>
    <property type="match status" value="1"/>
</dbReference>
<dbReference type="AlphaFoldDB" id="A0A401QTX4"/>
<keyword evidence="1 6" id="KW-0489">Methyltransferase</keyword>
<dbReference type="GO" id="GO:0008171">
    <property type="term" value="F:O-methyltransferase activity"/>
    <property type="evidence" value="ECO:0007669"/>
    <property type="project" value="InterPro"/>
</dbReference>
<gene>
    <name evidence="6" type="ORF">SALB_01532</name>
</gene>
<evidence type="ECO:0000256" key="1">
    <source>
        <dbReference type="ARBA" id="ARBA00022603"/>
    </source>
</evidence>
<dbReference type="Pfam" id="PF08100">
    <property type="entry name" value="Dimerisation"/>
    <property type="match status" value="1"/>
</dbReference>
<evidence type="ECO:0000313" key="6">
    <source>
        <dbReference type="EMBL" id="GCB88859.1"/>
    </source>
</evidence>
<comment type="caution">
    <text evidence="6">The sequence shown here is derived from an EMBL/GenBank/DDBJ whole genome shotgun (WGS) entry which is preliminary data.</text>
</comment>
<dbReference type="GO" id="GO:0032259">
    <property type="term" value="P:methylation"/>
    <property type="evidence" value="ECO:0007669"/>
    <property type="project" value="UniProtKB-KW"/>
</dbReference>
<evidence type="ECO:0000259" key="4">
    <source>
        <dbReference type="Pfam" id="PF00891"/>
    </source>
</evidence>
<dbReference type="InterPro" id="IPR036388">
    <property type="entry name" value="WH-like_DNA-bd_sf"/>
</dbReference>
<dbReference type="Pfam" id="PF00891">
    <property type="entry name" value="Methyltransf_2"/>
    <property type="match status" value="1"/>
</dbReference>
<dbReference type="InterPro" id="IPR012967">
    <property type="entry name" value="COMT_dimerisation"/>
</dbReference>
<dbReference type="Gene3D" id="3.40.50.150">
    <property type="entry name" value="Vaccinia Virus protein VP39"/>
    <property type="match status" value="1"/>
</dbReference>
<dbReference type="Gene3D" id="1.10.10.10">
    <property type="entry name" value="Winged helix-like DNA-binding domain superfamily/Winged helix DNA-binding domain"/>
    <property type="match status" value="1"/>
</dbReference>
<dbReference type="InterPro" id="IPR016461">
    <property type="entry name" value="COMT-like"/>
</dbReference>